<organism evidence="2">
    <name type="scientific">Anguilla anguilla</name>
    <name type="common">European freshwater eel</name>
    <name type="synonym">Muraena anguilla</name>
    <dbReference type="NCBI Taxonomy" id="7936"/>
    <lineage>
        <taxon>Eukaryota</taxon>
        <taxon>Metazoa</taxon>
        <taxon>Chordata</taxon>
        <taxon>Craniata</taxon>
        <taxon>Vertebrata</taxon>
        <taxon>Euteleostomi</taxon>
        <taxon>Actinopterygii</taxon>
        <taxon>Neopterygii</taxon>
        <taxon>Teleostei</taxon>
        <taxon>Anguilliformes</taxon>
        <taxon>Anguillidae</taxon>
        <taxon>Anguilla</taxon>
    </lineage>
</organism>
<evidence type="ECO:0000313" key="2">
    <source>
        <dbReference type="EMBL" id="JAH82302.1"/>
    </source>
</evidence>
<dbReference type="AlphaFoldDB" id="A0A0E9VW94"/>
<accession>A0A0E9VW94</accession>
<dbReference type="EMBL" id="GBXM01026275">
    <property type="protein sequence ID" value="JAH82302.1"/>
    <property type="molecule type" value="Transcribed_RNA"/>
</dbReference>
<reference evidence="2" key="1">
    <citation type="submission" date="2014-11" db="EMBL/GenBank/DDBJ databases">
        <authorList>
            <person name="Amaro Gonzalez C."/>
        </authorList>
    </citation>
    <scope>NUCLEOTIDE SEQUENCE</scope>
</reference>
<reference evidence="2" key="2">
    <citation type="journal article" date="2015" name="Fish Shellfish Immunol.">
        <title>Early steps in the European eel (Anguilla anguilla)-Vibrio vulnificus interaction in the gills: Role of the RtxA13 toxin.</title>
        <authorList>
            <person name="Callol A."/>
            <person name="Pajuelo D."/>
            <person name="Ebbesson L."/>
            <person name="Teles M."/>
            <person name="MacKenzie S."/>
            <person name="Amaro C."/>
        </authorList>
    </citation>
    <scope>NUCLEOTIDE SEQUENCE</scope>
</reference>
<keyword evidence="1" id="KW-0812">Transmembrane</keyword>
<feature type="transmembrane region" description="Helical" evidence="1">
    <location>
        <begin position="14"/>
        <end position="37"/>
    </location>
</feature>
<keyword evidence="1" id="KW-0472">Membrane</keyword>
<protein>
    <submittedName>
        <fullName evidence="2">Uncharacterized protein</fullName>
    </submittedName>
</protein>
<proteinExistence type="predicted"/>
<name>A0A0E9VW94_ANGAN</name>
<keyword evidence="1" id="KW-1133">Transmembrane helix</keyword>
<evidence type="ECO:0000256" key="1">
    <source>
        <dbReference type="SAM" id="Phobius"/>
    </source>
</evidence>
<sequence length="45" mass="5360">MGCFISLFSFPLRYFFYCAISFVLFYNHSTIFSKIAFVENQIEMS</sequence>